<evidence type="ECO:0000313" key="5">
    <source>
        <dbReference type="Proteomes" id="UP001499851"/>
    </source>
</evidence>
<reference evidence="4 5" key="1">
    <citation type="journal article" date="2019" name="Int. J. Syst. Evol. Microbiol.">
        <title>The Global Catalogue of Microorganisms (GCM) 10K type strain sequencing project: providing services to taxonomists for standard genome sequencing and annotation.</title>
        <authorList>
            <consortium name="The Broad Institute Genomics Platform"/>
            <consortium name="The Broad Institute Genome Sequencing Center for Infectious Disease"/>
            <person name="Wu L."/>
            <person name="Ma J."/>
        </authorList>
    </citation>
    <scope>NUCLEOTIDE SEQUENCE [LARGE SCALE GENOMIC DNA]</scope>
    <source>
        <strain evidence="4 5">JCM 16001</strain>
    </source>
</reference>
<evidence type="ECO:0000259" key="3">
    <source>
        <dbReference type="PROSITE" id="PS51186"/>
    </source>
</evidence>
<evidence type="ECO:0000313" key="4">
    <source>
        <dbReference type="EMBL" id="GAA1685978.1"/>
    </source>
</evidence>
<evidence type="ECO:0000256" key="1">
    <source>
        <dbReference type="ARBA" id="ARBA00022679"/>
    </source>
</evidence>
<dbReference type="SUPFAM" id="SSF55729">
    <property type="entry name" value="Acyl-CoA N-acyltransferases (Nat)"/>
    <property type="match status" value="1"/>
</dbReference>
<gene>
    <name evidence="4" type="ORF">GCM10009830_36830</name>
</gene>
<dbReference type="EMBL" id="BAAAQF010000016">
    <property type="protein sequence ID" value="GAA1685978.1"/>
    <property type="molecule type" value="Genomic_DNA"/>
</dbReference>
<protein>
    <submittedName>
        <fullName evidence="4">GNAT family N-acetyltransferase</fullName>
    </submittedName>
</protein>
<accession>A0ABN2HDR2</accession>
<dbReference type="Pfam" id="PF00583">
    <property type="entry name" value="Acetyltransf_1"/>
    <property type="match status" value="1"/>
</dbReference>
<comment type="caution">
    <text evidence="4">The sequence shown here is derived from an EMBL/GenBank/DDBJ whole genome shotgun (WGS) entry which is preliminary data.</text>
</comment>
<dbReference type="InterPro" id="IPR016181">
    <property type="entry name" value="Acyl_CoA_acyltransferase"/>
</dbReference>
<dbReference type="PANTHER" id="PTHR43877:SF2">
    <property type="entry name" value="AMINOALKYLPHOSPHONATE N-ACETYLTRANSFERASE-RELATED"/>
    <property type="match status" value="1"/>
</dbReference>
<keyword evidence="1" id="KW-0808">Transferase</keyword>
<dbReference type="PROSITE" id="PS51186">
    <property type="entry name" value="GNAT"/>
    <property type="match status" value="1"/>
</dbReference>
<evidence type="ECO:0000256" key="2">
    <source>
        <dbReference type="ARBA" id="ARBA00023315"/>
    </source>
</evidence>
<proteinExistence type="predicted"/>
<dbReference type="CDD" id="cd04301">
    <property type="entry name" value="NAT_SF"/>
    <property type="match status" value="1"/>
</dbReference>
<dbReference type="Gene3D" id="3.40.630.30">
    <property type="match status" value="1"/>
</dbReference>
<sequence length="177" mass="18794">MANVTKSAGAVTRGRASLGAVQFTLSRTPYSSPVARALCGEVQAEYVVRYGEGDMTELADADFEPPNGDFIVVYDEAGEPVGCGGWRSHGEDAEMKRVFVRASARRQGLAKRIVAAVEASAAAAGRKRVILETGPMQPEAVAMYGLLGYTPVPAFGYYGQEEGSIHLGRELGSDLPH</sequence>
<dbReference type="PANTHER" id="PTHR43877">
    <property type="entry name" value="AMINOALKYLPHOSPHONATE N-ACETYLTRANSFERASE-RELATED-RELATED"/>
    <property type="match status" value="1"/>
</dbReference>
<dbReference type="InterPro" id="IPR050832">
    <property type="entry name" value="Bact_Acetyltransf"/>
</dbReference>
<keyword evidence="2" id="KW-0012">Acyltransferase</keyword>
<feature type="domain" description="N-acetyltransferase" evidence="3">
    <location>
        <begin position="26"/>
        <end position="172"/>
    </location>
</feature>
<keyword evidence="5" id="KW-1185">Reference proteome</keyword>
<organism evidence="4 5">
    <name type="scientific">Glycomyces endophyticus</name>
    <dbReference type="NCBI Taxonomy" id="480996"/>
    <lineage>
        <taxon>Bacteria</taxon>
        <taxon>Bacillati</taxon>
        <taxon>Actinomycetota</taxon>
        <taxon>Actinomycetes</taxon>
        <taxon>Glycomycetales</taxon>
        <taxon>Glycomycetaceae</taxon>
        <taxon>Glycomyces</taxon>
    </lineage>
</organism>
<dbReference type="InterPro" id="IPR000182">
    <property type="entry name" value="GNAT_dom"/>
</dbReference>
<dbReference type="Proteomes" id="UP001499851">
    <property type="component" value="Unassembled WGS sequence"/>
</dbReference>
<name>A0ABN2HDR2_9ACTN</name>